<feature type="compositionally biased region" description="Basic residues" evidence="4">
    <location>
        <begin position="260"/>
        <end position="269"/>
    </location>
</feature>
<organism evidence="7 8">
    <name type="scientific">Pararge aegeria aegeria</name>
    <dbReference type="NCBI Taxonomy" id="348720"/>
    <lineage>
        <taxon>Eukaryota</taxon>
        <taxon>Metazoa</taxon>
        <taxon>Ecdysozoa</taxon>
        <taxon>Arthropoda</taxon>
        <taxon>Hexapoda</taxon>
        <taxon>Insecta</taxon>
        <taxon>Pterygota</taxon>
        <taxon>Neoptera</taxon>
        <taxon>Endopterygota</taxon>
        <taxon>Lepidoptera</taxon>
        <taxon>Glossata</taxon>
        <taxon>Ditrysia</taxon>
        <taxon>Papilionoidea</taxon>
        <taxon>Nymphalidae</taxon>
        <taxon>Satyrinae</taxon>
        <taxon>Satyrini</taxon>
        <taxon>Parargina</taxon>
        <taxon>Pararge</taxon>
    </lineage>
</organism>
<dbReference type="GO" id="GO:0005524">
    <property type="term" value="F:ATP binding"/>
    <property type="evidence" value="ECO:0007669"/>
    <property type="project" value="UniProtKB-KW"/>
</dbReference>
<dbReference type="CDD" id="cd18793">
    <property type="entry name" value="SF2_C_SNF"/>
    <property type="match status" value="1"/>
</dbReference>
<feature type="compositionally biased region" description="Polar residues" evidence="4">
    <location>
        <begin position="390"/>
        <end position="421"/>
    </location>
</feature>
<feature type="compositionally biased region" description="Polar residues" evidence="4">
    <location>
        <begin position="104"/>
        <end position="113"/>
    </location>
</feature>
<sequence length="1397" mass="156472">MDNSFFEYRDRTAAGSDSDSEIIDSSFSQSVVLPKTPAKKNQTVFVPESDDSTEDESEKENTPRIISTASSGHWTRRSSVKLHQVVLSSDDDKSNRSSIRRPSDSTNKVVITSSDDEVEQVSPEIKPKRRPPVNPSPLSSNSYIGRKKKKLMVLLDSESDNSFIKGHSRKKKCIKDTPVKLDCVKKNVIRDIQNMSIENNDSVVNDDGSDGQSDHDDESQNTDESHDKDEDQSQDSDASESENEVIESDSSNHEVNDKSNKRRNKKKLFKISDDSDTSLNKVSDSNEYDYKNNDKSCSNEQSDQSDATEYLINEGNSIAHNDEEPCRNEGNDSLNERKSDNTNCSENKSVNTSDDGLEEEQMVMSRATRMSIMGVIPKDNESDDSDYIESDNTTQSSRASSTGNLYNASDIETQPNTSPVKTTKGDNPDTSTITCSPISSPSNNLSNEINNSSNEKQVSNSNIYSPEVCDLRNKVLNKVNKETKMYKENIIDDDVTIIDREPEIIALSSDDEDEVKEDKKSPSFKKSPRSKEQSTAQFKTNDIKQYLAPPSYPNQNIVFVKKHVRENELSKLNGLREDLQNIRINTLKYTLHKYIFAPGGGLHPGWGDQNAGGQGNRLRNLRSILAESSKTTFCILAASELPRNPSRLRWCARLTGIKPFADITIGMISADSTCHMAYLLDNLDEDTLPDRGVKLMQRLDALERQVQQQGDKVANMVVEPDMPTKEDMARDGFARQDKELSWDEIQKASNAVQPRMFGKQAMATHMFERNLILDRLRDLYESLASRPSEQSQSKQPAGVKSELMEHQLHALAWLRWRETQRPSGGILADDMGLGKTITMISLIVADKEGSIDNDDDDDDRGPRLARGGTLVVCPATLVQQWASEVTKHCNPHTLSVCLHHGSSRATQPHRLAANDVVITTYNILQRESEKNGVLSRVRWRRVILDEAHVVRNHKSATSQGVSSLPGARRWALTGTPLHNKDLDLFALLKFLRCTPFDDLTMWKKWIDNKSLGGSERLNTIMSCVMLRRTKQQLQEKGQLTCLPERSSHELTVTLAQEEMNVYQKVLVFSKTLFAQFLHQRAEKQSGLQGTMPPKKDSEYAKMHKKMIALQGAKPVKSHEILVLLLRLRQVCCHCGLIAAMLDHDNNTELAEDVGSEDLLAELNKLTLEDKNTSKRQSTGNEYWHEEEVETGEGTTAAEAIKSVLSSNNPVFSLQRQSSKIKAVMECLNKNVFVNKGEKAVVVSQWTSVLNLVERELKAARVRSVTLRGDVPVPARASLITALNDPRSDVRVMLLSLCAGGVGLNLCGANHLLLLDPHWNPQLEEQAQDRIYRVGQVKHVHIYRFMCVDTVEQSIRQLQKAKLELAENVLTGAKNTNGSKLSIEELKILFNMGPQGDS</sequence>
<dbReference type="SMART" id="SM00490">
    <property type="entry name" value="HELICc"/>
    <property type="match status" value="1"/>
</dbReference>
<dbReference type="GO" id="GO:0016787">
    <property type="term" value="F:hydrolase activity"/>
    <property type="evidence" value="ECO:0007669"/>
    <property type="project" value="UniProtKB-KW"/>
</dbReference>
<evidence type="ECO:0000259" key="5">
    <source>
        <dbReference type="PROSITE" id="PS51192"/>
    </source>
</evidence>
<feature type="compositionally biased region" description="Polar residues" evidence="4">
    <location>
        <begin position="64"/>
        <end position="73"/>
    </location>
</feature>
<dbReference type="Pfam" id="PF00176">
    <property type="entry name" value="SNF2-rel_dom"/>
    <property type="match status" value="1"/>
</dbReference>
<dbReference type="GO" id="GO:0006281">
    <property type="term" value="P:DNA repair"/>
    <property type="evidence" value="ECO:0007669"/>
    <property type="project" value="TreeGrafter"/>
</dbReference>
<keyword evidence="8" id="KW-1185">Reference proteome</keyword>
<evidence type="ECO:0000256" key="3">
    <source>
        <dbReference type="ARBA" id="ARBA00022840"/>
    </source>
</evidence>
<feature type="region of interest" description="Disordered" evidence="4">
    <location>
        <begin position="195"/>
        <end position="460"/>
    </location>
</feature>
<evidence type="ECO:0000256" key="2">
    <source>
        <dbReference type="ARBA" id="ARBA00022801"/>
    </source>
</evidence>
<feature type="compositionally biased region" description="Acidic residues" evidence="4">
    <location>
        <begin position="48"/>
        <end position="58"/>
    </location>
</feature>
<feature type="compositionally biased region" description="Basic and acidic residues" evidence="4">
    <location>
        <begin position="320"/>
        <end position="340"/>
    </location>
</feature>
<dbReference type="GO" id="GO:0008094">
    <property type="term" value="F:ATP-dependent activity, acting on DNA"/>
    <property type="evidence" value="ECO:0007669"/>
    <property type="project" value="TreeGrafter"/>
</dbReference>
<feature type="compositionally biased region" description="Basic and acidic residues" evidence="4">
    <location>
        <begin position="250"/>
        <end position="259"/>
    </location>
</feature>
<evidence type="ECO:0000256" key="1">
    <source>
        <dbReference type="ARBA" id="ARBA00022741"/>
    </source>
</evidence>
<dbReference type="GO" id="GO:0005634">
    <property type="term" value="C:nucleus"/>
    <property type="evidence" value="ECO:0007669"/>
    <property type="project" value="TreeGrafter"/>
</dbReference>
<dbReference type="InterPro" id="IPR027417">
    <property type="entry name" value="P-loop_NTPase"/>
</dbReference>
<feature type="compositionally biased region" description="Acidic residues" evidence="4">
    <location>
        <begin position="232"/>
        <end position="247"/>
    </location>
</feature>
<feature type="compositionally biased region" description="Low complexity" evidence="4">
    <location>
        <begin position="430"/>
        <end position="455"/>
    </location>
</feature>
<feature type="region of interest" description="Disordered" evidence="4">
    <location>
        <begin position="1"/>
        <end position="147"/>
    </location>
</feature>
<dbReference type="Gene3D" id="3.40.50.300">
    <property type="entry name" value="P-loop containing nucleotide triphosphate hydrolases"/>
    <property type="match status" value="1"/>
</dbReference>
<dbReference type="PROSITE" id="PS51194">
    <property type="entry name" value="HELICASE_CTER"/>
    <property type="match status" value="1"/>
</dbReference>
<keyword evidence="1" id="KW-0547">Nucleotide-binding</keyword>
<dbReference type="Proteomes" id="UP000838756">
    <property type="component" value="Unassembled WGS sequence"/>
</dbReference>
<dbReference type="Pfam" id="PF00271">
    <property type="entry name" value="Helicase_C"/>
    <property type="match status" value="1"/>
</dbReference>
<evidence type="ECO:0000259" key="6">
    <source>
        <dbReference type="PROSITE" id="PS51194"/>
    </source>
</evidence>
<dbReference type="InterPro" id="IPR000330">
    <property type="entry name" value="SNF2_N"/>
</dbReference>
<feature type="compositionally biased region" description="Polar residues" evidence="4">
    <location>
        <begin position="295"/>
        <end position="307"/>
    </location>
</feature>
<dbReference type="InterPro" id="IPR014001">
    <property type="entry name" value="Helicase_ATP-bd"/>
</dbReference>
<feature type="compositionally biased region" description="Polar residues" evidence="4">
    <location>
        <begin position="341"/>
        <end position="354"/>
    </location>
</feature>
<dbReference type="Gene3D" id="3.40.50.10810">
    <property type="entry name" value="Tandem AAA-ATPase domain"/>
    <property type="match status" value="1"/>
</dbReference>
<feature type="region of interest" description="Disordered" evidence="4">
    <location>
        <begin position="508"/>
        <end position="537"/>
    </location>
</feature>
<dbReference type="PANTHER" id="PTHR45626:SF50">
    <property type="entry name" value="TRANSCRIPTION TERMINATION FACTOR 2"/>
    <property type="match status" value="1"/>
</dbReference>
<keyword evidence="2" id="KW-0378">Hydrolase</keyword>
<accession>A0A8S4SF59</accession>
<dbReference type="InterPro" id="IPR049730">
    <property type="entry name" value="SNF2/RAD54-like_C"/>
</dbReference>
<dbReference type="InterPro" id="IPR038718">
    <property type="entry name" value="SNF2-like_sf"/>
</dbReference>
<gene>
    <name evidence="7" type="primary">jg12934</name>
    <name evidence="7" type="ORF">PAEG_LOCUS26339</name>
</gene>
<dbReference type="OrthoDB" id="423559at2759"/>
<feature type="domain" description="Helicase C-terminal" evidence="6">
    <location>
        <begin position="1219"/>
        <end position="1386"/>
    </location>
</feature>
<dbReference type="PANTHER" id="PTHR45626">
    <property type="entry name" value="TRANSCRIPTION TERMINATION FACTOR 2-RELATED"/>
    <property type="match status" value="1"/>
</dbReference>
<evidence type="ECO:0000313" key="8">
    <source>
        <dbReference type="Proteomes" id="UP000838756"/>
    </source>
</evidence>
<dbReference type="InterPro" id="IPR001650">
    <property type="entry name" value="Helicase_C-like"/>
</dbReference>
<dbReference type="PROSITE" id="PS51192">
    <property type="entry name" value="HELICASE_ATP_BIND_1"/>
    <property type="match status" value="1"/>
</dbReference>
<name>A0A8S4SF59_9NEOP</name>
<feature type="domain" description="Helicase ATP-binding" evidence="5">
    <location>
        <begin position="816"/>
        <end position="994"/>
    </location>
</feature>
<protein>
    <submittedName>
        <fullName evidence="7">Jg12934 protein</fullName>
    </submittedName>
</protein>
<dbReference type="EMBL" id="CAKXAJ010026404">
    <property type="protein sequence ID" value="CAH2267857.1"/>
    <property type="molecule type" value="Genomic_DNA"/>
</dbReference>
<evidence type="ECO:0000256" key="4">
    <source>
        <dbReference type="SAM" id="MobiDB-lite"/>
    </source>
</evidence>
<dbReference type="SUPFAM" id="SSF52540">
    <property type="entry name" value="P-loop containing nucleoside triphosphate hydrolases"/>
    <property type="match status" value="2"/>
</dbReference>
<dbReference type="InterPro" id="IPR050628">
    <property type="entry name" value="SNF2_RAD54_helicase_TF"/>
</dbReference>
<comment type="caution">
    <text evidence="7">The sequence shown here is derived from an EMBL/GenBank/DDBJ whole genome shotgun (WGS) entry which is preliminary data.</text>
</comment>
<proteinExistence type="predicted"/>
<dbReference type="SMART" id="SM00487">
    <property type="entry name" value="DEXDc"/>
    <property type="match status" value="1"/>
</dbReference>
<reference evidence="7" key="1">
    <citation type="submission" date="2022-03" db="EMBL/GenBank/DDBJ databases">
        <authorList>
            <person name="Lindestad O."/>
        </authorList>
    </citation>
    <scope>NUCLEOTIDE SEQUENCE</scope>
</reference>
<keyword evidence="3" id="KW-0067">ATP-binding</keyword>
<evidence type="ECO:0000313" key="7">
    <source>
        <dbReference type="EMBL" id="CAH2267857.1"/>
    </source>
</evidence>